<keyword evidence="2" id="KW-1185">Reference proteome</keyword>
<reference evidence="2" key="1">
    <citation type="submission" date="2013-09" db="EMBL/GenBank/DDBJ databases">
        <title>Corchorus olitorius genome sequencing.</title>
        <authorList>
            <person name="Alam M."/>
            <person name="Haque M.S."/>
            <person name="Islam M.S."/>
            <person name="Emdad E.M."/>
            <person name="Islam M.M."/>
            <person name="Ahmed B."/>
            <person name="Halim A."/>
            <person name="Hossen Q.M.M."/>
            <person name="Hossain M.Z."/>
            <person name="Ahmed R."/>
            <person name="Khan M.M."/>
            <person name="Islam R."/>
            <person name="Rashid M.M."/>
            <person name="Khan S.A."/>
            <person name="Rahman M.S."/>
            <person name="Alam M."/>
            <person name="Yahiya A.S."/>
            <person name="Khan M.S."/>
            <person name="Azam M.S."/>
            <person name="Haque T."/>
            <person name="Lashkar M.Z.H."/>
            <person name="Akhand A.I."/>
            <person name="Morshed G."/>
            <person name="Roy S."/>
            <person name="Uddin K.S."/>
            <person name="Rabeya T."/>
            <person name="Hossain A.S."/>
            <person name="Chowdhury A."/>
            <person name="Snigdha A.R."/>
            <person name="Mortoza M.S."/>
            <person name="Matin S.A."/>
            <person name="Hoque S.M.E."/>
            <person name="Islam M.K."/>
            <person name="Roy D.K."/>
            <person name="Haider R."/>
            <person name="Moosa M.M."/>
            <person name="Elias S.M."/>
            <person name="Hasan A.M."/>
            <person name="Jahan S."/>
            <person name="Shafiuddin M."/>
            <person name="Mahmood N."/>
            <person name="Shommy N.S."/>
        </authorList>
    </citation>
    <scope>NUCLEOTIDE SEQUENCE [LARGE SCALE GENOMIC DNA]</scope>
    <source>
        <strain evidence="2">cv. O-4</strain>
    </source>
</reference>
<gene>
    <name evidence="1" type="ORF">COLO4_08729</name>
</gene>
<dbReference type="EMBL" id="AWUE01013935">
    <property type="protein sequence ID" value="OMP05588.1"/>
    <property type="molecule type" value="Genomic_DNA"/>
</dbReference>
<name>A0A1R3KEY5_9ROSI</name>
<comment type="caution">
    <text evidence="1">The sequence shown here is derived from an EMBL/GenBank/DDBJ whole genome shotgun (WGS) entry which is preliminary data.</text>
</comment>
<protein>
    <submittedName>
        <fullName evidence="1">Endothelin-converting enzyme, Metallo peptidase, MEROPS family M13</fullName>
    </submittedName>
</protein>
<evidence type="ECO:0000313" key="2">
    <source>
        <dbReference type="Proteomes" id="UP000187203"/>
    </source>
</evidence>
<proteinExistence type="predicted"/>
<evidence type="ECO:0000313" key="1">
    <source>
        <dbReference type="EMBL" id="OMP05588.1"/>
    </source>
</evidence>
<dbReference type="AlphaFoldDB" id="A0A1R3KEY5"/>
<organism evidence="1 2">
    <name type="scientific">Corchorus olitorius</name>
    <dbReference type="NCBI Taxonomy" id="93759"/>
    <lineage>
        <taxon>Eukaryota</taxon>
        <taxon>Viridiplantae</taxon>
        <taxon>Streptophyta</taxon>
        <taxon>Embryophyta</taxon>
        <taxon>Tracheophyta</taxon>
        <taxon>Spermatophyta</taxon>
        <taxon>Magnoliopsida</taxon>
        <taxon>eudicotyledons</taxon>
        <taxon>Gunneridae</taxon>
        <taxon>Pentapetalae</taxon>
        <taxon>rosids</taxon>
        <taxon>malvids</taxon>
        <taxon>Malvales</taxon>
        <taxon>Malvaceae</taxon>
        <taxon>Grewioideae</taxon>
        <taxon>Apeibeae</taxon>
        <taxon>Corchorus</taxon>
    </lineage>
</organism>
<dbReference type="Proteomes" id="UP000187203">
    <property type="component" value="Unassembled WGS sequence"/>
</dbReference>
<sequence length="84" mass="9874">MASVKILCTREYSLWRFVELSRFGQNMRRDIWEMKPETTNALLFVSRIVTGFSNDIPKHLLARRLVFYKSMLVPIPKHTTCGNL</sequence>
<accession>A0A1R3KEY5</accession>